<keyword evidence="1" id="KW-0472">Membrane</keyword>
<dbReference type="PANTHER" id="PTHR28008">
    <property type="entry name" value="DOMAIN PROTEIN, PUTATIVE (AFU_ORTHOLOGUE AFUA_3G10980)-RELATED"/>
    <property type="match status" value="1"/>
</dbReference>
<reference evidence="2 3" key="1">
    <citation type="journal article" date="2016" name="Int. J. Syst. Evol. Microbiol.">
        <title>Panacibacter ginsenosidivorans gen. nov., sp. nov., with ginsenoside converting activity isolated from soil of a ginseng field.</title>
        <authorList>
            <person name="Siddiqi M.Z."/>
            <person name="Muhammad Shafi S."/>
            <person name="Choi K.D."/>
            <person name="Im W.T."/>
        </authorList>
    </citation>
    <scope>NUCLEOTIDE SEQUENCE [LARGE SCALE GENOMIC DNA]</scope>
    <source>
        <strain evidence="2 3">Gsoil1550</strain>
    </source>
</reference>
<dbReference type="AlphaFoldDB" id="A0A5B8V7S0"/>
<keyword evidence="3" id="KW-1185">Reference proteome</keyword>
<feature type="transmembrane region" description="Helical" evidence="1">
    <location>
        <begin position="5"/>
        <end position="21"/>
    </location>
</feature>
<feature type="transmembrane region" description="Helical" evidence="1">
    <location>
        <begin position="102"/>
        <end position="119"/>
    </location>
</feature>
<dbReference type="Proteomes" id="UP000321533">
    <property type="component" value="Chromosome"/>
</dbReference>
<keyword evidence="1" id="KW-1133">Transmembrane helix</keyword>
<dbReference type="EMBL" id="CP042435">
    <property type="protein sequence ID" value="QEC67580.1"/>
    <property type="molecule type" value="Genomic_DNA"/>
</dbReference>
<keyword evidence="1" id="KW-0812">Transmembrane</keyword>
<gene>
    <name evidence="2" type="ORF">FRZ67_09865</name>
</gene>
<dbReference type="NCBIfam" id="NF037970">
    <property type="entry name" value="vanZ_1"/>
    <property type="match status" value="1"/>
</dbReference>
<sequence>MRLIFFVPGVIWVIMIFVLLIMPGTDIPSNDFFELIYFDKWVHLGLFSVLTVLWAYPFFGSKPLSARILVLVTLSATAYGIAMEFVQKYYATSRSFDLTDMLVDAIGSLIGAFFILKFLSKRR</sequence>
<organism evidence="2 3">
    <name type="scientific">Panacibacter ginsenosidivorans</name>
    <dbReference type="NCBI Taxonomy" id="1813871"/>
    <lineage>
        <taxon>Bacteria</taxon>
        <taxon>Pseudomonadati</taxon>
        <taxon>Bacteroidota</taxon>
        <taxon>Chitinophagia</taxon>
        <taxon>Chitinophagales</taxon>
        <taxon>Chitinophagaceae</taxon>
        <taxon>Panacibacter</taxon>
    </lineage>
</organism>
<protein>
    <submittedName>
        <fullName evidence="2">VanZ family protein</fullName>
    </submittedName>
</protein>
<feature type="transmembrane region" description="Helical" evidence="1">
    <location>
        <begin position="41"/>
        <end position="59"/>
    </location>
</feature>
<feature type="transmembrane region" description="Helical" evidence="1">
    <location>
        <begin position="66"/>
        <end position="82"/>
    </location>
</feature>
<evidence type="ECO:0000313" key="3">
    <source>
        <dbReference type="Proteomes" id="UP000321533"/>
    </source>
</evidence>
<dbReference type="KEGG" id="pgin:FRZ67_09865"/>
<evidence type="ECO:0000313" key="2">
    <source>
        <dbReference type="EMBL" id="QEC67580.1"/>
    </source>
</evidence>
<evidence type="ECO:0000256" key="1">
    <source>
        <dbReference type="SAM" id="Phobius"/>
    </source>
</evidence>
<accession>A0A5B8V7S0</accession>
<dbReference type="PANTHER" id="PTHR28008:SF1">
    <property type="entry name" value="DOMAIN PROTEIN, PUTATIVE (AFU_ORTHOLOGUE AFUA_3G10980)-RELATED"/>
    <property type="match status" value="1"/>
</dbReference>
<name>A0A5B8V7S0_9BACT</name>
<proteinExistence type="predicted"/>